<organism evidence="2 3">
    <name type="scientific">Panicum hallii var. hallii</name>
    <dbReference type="NCBI Taxonomy" id="1504633"/>
    <lineage>
        <taxon>Eukaryota</taxon>
        <taxon>Viridiplantae</taxon>
        <taxon>Streptophyta</taxon>
        <taxon>Embryophyta</taxon>
        <taxon>Tracheophyta</taxon>
        <taxon>Spermatophyta</taxon>
        <taxon>Magnoliopsida</taxon>
        <taxon>Liliopsida</taxon>
        <taxon>Poales</taxon>
        <taxon>Poaceae</taxon>
        <taxon>PACMAD clade</taxon>
        <taxon>Panicoideae</taxon>
        <taxon>Panicodae</taxon>
        <taxon>Paniceae</taxon>
        <taxon>Panicinae</taxon>
        <taxon>Panicum</taxon>
        <taxon>Panicum sect. Panicum</taxon>
    </lineage>
</organism>
<reference evidence="2 3" key="1">
    <citation type="submission" date="2018-04" db="EMBL/GenBank/DDBJ databases">
        <title>WGS assembly of Panicum hallii var. hallii HAL2.</title>
        <authorList>
            <person name="Lovell J."/>
            <person name="Jenkins J."/>
            <person name="Lowry D."/>
            <person name="Mamidi S."/>
            <person name="Sreedasyam A."/>
            <person name="Weng X."/>
            <person name="Barry K."/>
            <person name="Bonette J."/>
            <person name="Campitelli B."/>
            <person name="Daum C."/>
            <person name="Gordon S."/>
            <person name="Gould B."/>
            <person name="Lipzen A."/>
            <person name="MacQueen A."/>
            <person name="Palacio-Mejia J."/>
            <person name="Plott C."/>
            <person name="Shakirov E."/>
            <person name="Shu S."/>
            <person name="Yoshinaga Y."/>
            <person name="Zane M."/>
            <person name="Rokhsar D."/>
            <person name="Grimwood J."/>
            <person name="Schmutz J."/>
            <person name="Juenger T."/>
        </authorList>
    </citation>
    <scope>NUCLEOTIDE SEQUENCE [LARGE SCALE GENOMIC DNA]</scope>
    <source>
        <strain evidence="3">cv. HAL2</strain>
    </source>
</reference>
<dbReference type="Gramene" id="PUZ47253">
    <property type="protein sequence ID" value="PUZ47253"/>
    <property type="gene ID" value="GQ55_7G149800"/>
</dbReference>
<protein>
    <submittedName>
        <fullName evidence="2">Uncharacterized protein</fullName>
    </submittedName>
</protein>
<feature type="compositionally biased region" description="Low complexity" evidence="1">
    <location>
        <begin position="41"/>
        <end position="52"/>
    </location>
</feature>
<keyword evidence="3" id="KW-1185">Reference proteome</keyword>
<feature type="region of interest" description="Disordered" evidence="1">
    <location>
        <begin position="38"/>
        <end position="70"/>
    </location>
</feature>
<evidence type="ECO:0000313" key="2">
    <source>
        <dbReference type="EMBL" id="PUZ47253.1"/>
    </source>
</evidence>
<dbReference type="Proteomes" id="UP000244336">
    <property type="component" value="Chromosome 7"/>
</dbReference>
<dbReference type="EMBL" id="CM009755">
    <property type="protein sequence ID" value="PUZ47253.1"/>
    <property type="molecule type" value="Genomic_DNA"/>
</dbReference>
<accession>A0A2T7CVH6</accession>
<sequence length="70" mass="8059">MNYCGLDNFRTWGHFLRCSPNLEELTVRSCMFFKKTNRKVSSSAKSKKASSSMCPDMVDVHRPQREAQAN</sequence>
<evidence type="ECO:0000256" key="1">
    <source>
        <dbReference type="SAM" id="MobiDB-lite"/>
    </source>
</evidence>
<evidence type="ECO:0000313" key="3">
    <source>
        <dbReference type="Proteomes" id="UP000244336"/>
    </source>
</evidence>
<dbReference type="AlphaFoldDB" id="A0A2T7CVH6"/>
<name>A0A2T7CVH6_9POAL</name>
<feature type="compositionally biased region" description="Basic and acidic residues" evidence="1">
    <location>
        <begin position="58"/>
        <end position="70"/>
    </location>
</feature>
<gene>
    <name evidence="2" type="ORF">GQ55_7G149800</name>
</gene>
<proteinExistence type="predicted"/>